<feature type="transmembrane region" description="Helical" evidence="1">
    <location>
        <begin position="81"/>
        <end position="103"/>
    </location>
</feature>
<dbReference type="EMBL" id="SLWM01000004">
    <property type="protein sequence ID" value="TCO25793.1"/>
    <property type="molecule type" value="Genomic_DNA"/>
</dbReference>
<keyword evidence="1" id="KW-1133">Transmembrane helix</keyword>
<evidence type="ECO:0000313" key="3">
    <source>
        <dbReference type="Proteomes" id="UP000295818"/>
    </source>
</evidence>
<protein>
    <submittedName>
        <fullName evidence="2">Uncharacterized protein</fullName>
    </submittedName>
</protein>
<feature type="transmembrane region" description="Helical" evidence="1">
    <location>
        <begin position="149"/>
        <end position="167"/>
    </location>
</feature>
<sequence>MTRIVSPAKPRRRRETALRRSTKRLIVALNVTEAVVGLVCLLAAYGLAERLVAAQEAAGEGTVAVRAVHWWGPDFSATLNMSLLIVGAAAGAVGSIIHQSMAFARSTGTEERRYAWWYLMRPLWSALLGAVAVIAVNTGLISIGDETTSSAGVAVLVLTGCLAGLFTDQVLRRLRRMLGAEPAPTARRRPRSTKAPRP</sequence>
<gene>
    <name evidence="2" type="ORF">EV644_104297</name>
</gene>
<reference evidence="2 3" key="1">
    <citation type="journal article" date="2015" name="Stand. Genomic Sci.">
        <title>Genomic Encyclopedia of Bacterial and Archaeal Type Strains, Phase III: the genomes of soil and plant-associated and newly described type strains.</title>
        <authorList>
            <person name="Whitman W.B."/>
            <person name="Woyke T."/>
            <person name="Klenk H.P."/>
            <person name="Zhou Y."/>
            <person name="Lilburn T.G."/>
            <person name="Beck B.J."/>
            <person name="De Vos P."/>
            <person name="Vandamme P."/>
            <person name="Eisen J.A."/>
            <person name="Garrity G."/>
            <person name="Hugenholtz P."/>
            <person name="Kyrpides N.C."/>
        </authorList>
    </citation>
    <scope>NUCLEOTIDE SEQUENCE [LARGE SCALE GENOMIC DNA]</scope>
    <source>
        <strain evidence="2 3">VKM Ac-2538</strain>
    </source>
</reference>
<accession>A0ABY2BNG6</accession>
<proteinExistence type="predicted"/>
<evidence type="ECO:0000313" key="2">
    <source>
        <dbReference type="EMBL" id="TCO25793.1"/>
    </source>
</evidence>
<feature type="transmembrane region" description="Helical" evidence="1">
    <location>
        <begin position="21"/>
        <end position="45"/>
    </location>
</feature>
<keyword evidence="1" id="KW-0812">Transmembrane</keyword>
<evidence type="ECO:0000256" key="1">
    <source>
        <dbReference type="SAM" id="Phobius"/>
    </source>
</evidence>
<keyword evidence="3" id="KW-1185">Reference proteome</keyword>
<feature type="transmembrane region" description="Helical" evidence="1">
    <location>
        <begin position="123"/>
        <end position="143"/>
    </location>
</feature>
<name>A0ABY2BNG6_9ACTN</name>
<keyword evidence="1" id="KW-0472">Membrane</keyword>
<dbReference type="Proteomes" id="UP000295818">
    <property type="component" value="Unassembled WGS sequence"/>
</dbReference>
<organism evidence="2 3">
    <name type="scientific">Kribbella orskensis</name>
    <dbReference type="NCBI Taxonomy" id="2512216"/>
    <lineage>
        <taxon>Bacteria</taxon>
        <taxon>Bacillati</taxon>
        <taxon>Actinomycetota</taxon>
        <taxon>Actinomycetes</taxon>
        <taxon>Propionibacteriales</taxon>
        <taxon>Kribbellaceae</taxon>
        <taxon>Kribbella</taxon>
    </lineage>
</organism>
<comment type="caution">
    <text evidence="2">The sequence shown here is derived from an EMBL/GenBank/DDBJ whole genome shotgun (WGS) entry which is preliminary data.</text>
</comment>
<dbReference type="RefSeq" id="WP_132188633.1">
    <property type="nucleotide sequence ID" value="NZ_SLWM01000004.1"/>
</dbReference>